<evidence type="ECO:0000256" key="7">
    <source>
        <dbReference type="ARBA" id="ARBA00022801"/>
    </source>
</evidence>
<comment type="subcellular location">
    <subcellularLocation>
        <location evidence="2">Chromosome</location>
    </subcellularLocation>
    <subcellularLocation>
        <location evidence="1">Nucleus</location>
    </subcellularLocation>
</comment>
<sequence>MARAAKSACVLCVDVGFAMGHSHQGEASPFEQAKKLVTLFVQRQVFAEGKDEVAVVLFGTDDTDNALASADQYQNVTVQRHLRLPDFELLEEIQNMSSPGSAQADFLDALIVCMDILQKETLGKKFEKLHVAVFTDLSSSFSEDQLEIIVANLRKAQITLQFFLPFPLDVADDDHGEGDGGRGVGGVAQRPRGPGKGLSDRQRKGIEMVQKIMLSLDKDDGLDDVYTFRDSMERLAIFKKIERRPMPWPCQLTIGSRLSIRIVGYKSVTEEKVKKSWSVVEAKTLKKEDVQKETVFCLDNDDETEIQKDETIQGFRYGSDIVPFSKVDQEEMKYKTEGKCFAVLGFTKSSQIDRTHFMGGQVLKVFPPKDDKAATVALGALIHALQEMDMAAIVRYAYDRRSIPQVGAAFPLIKDKYECLVYVQLPYAEDLRQYLFASLKNNKKITPTDTQLAAVDNLIDSMSLVDEDEDGIEDIFKPSKVPNPHFQRLFQCLQHKAFSPDEPLPPIDQHLLDMLAVPSEVKGRCQAPLEKLKACFPLQEGVKKQEKRVGRDIFADENGESDAKKPKVEEGDFNLTQMADGNITFVGSVIPAEDFRALVRQKATDFKDAANQLIKRIYEYLETNQMQYYSKALGCVTAFRAESVRVSDVQLFNDFLHSLKAKTEVGKLREFWDIIKQDGVSLITCEESQGSTVSPSEAKQFLIKEEKKEEDTGEAEDDGDVDDLVRIPRASALFGRRRSNVDFLQLSHFSSFFSRSARHDLTCKKTTKRPSGTRQCP</sequence>
<reference evidence="19" key="1">
    <citation type="submission" date="2025-08" db="UniProtKB">
        <authorList>
            <consortium name="Ensembl"/>
        </authorList>
    </citation>
    <scope>IDENTIFICATION</scope>
</reference>
<evidence type="ECO:0000259" key="18">
    <source>
        <dbReference type="PROSITE" id="PS50234"/>
    </source>
</evidence>
<dbReference type="Ensembl" id="ENSLLET00000041370.1">
    <property type="protein sequence ID" value="ENSLLEP00000039766.1"/>
    <property type="gene ID" value="ENSLLEG00000025296.1"/>
</dbReference>
<evidence type="ECO:0000256" key="2">
    <source>
        <dbReference type="ARBA" id="ARBA00004286"/>
    </source>
</evidence>
<dbReference type="GO" id="GO:0006310">
    <property type="term" value="P:DNA recombination"/>
    <property type="evidence" value="ECO:0007669"/>
    <property type="project" value="UniProtKB-KW"/>
</dbReference>
<organism evidence="19 20">
    <name type="scientific">Leptobrachium leishanense</name>
    <name type="common">Leishan spiny toad</name>
    <dbReference type="NCBI Taxonomy" id="445787"/>
    <lineage>
        <taxon>Eukaryota</taxon>
        <taxon>Metazoa</taxon>
        <taxon>Chordata</taxon>
        <taxon>Craniata</taxon>
        <taxon>Vertebrata</taxon>
        <taxon>Euteleostomi</taxon>
        <taxon>Amphibia</taxon>
        <taxon>Batrachia</taxon>
        <taxon>Anura</taxon>
        <taxon>Pelobatoidea</taxon>
        <taxon>Megophryidae</taxon>
        <taxon>Leptobrachium</taxon>
    </lineage>
</organism>
<dbReference type="FunFam" id="1.25.40.240:FF:000001">
    <property type="entry name" value="X-ray repair cross-complementing protein 5"/>
    <property type="match status" value="1"/>
</dbReference>
<gene>
    <name evidence="19" type="primary">XRCC5</name>
</gene>
<dbReference type="GO" id="GO:0005694">
    <property type="term" value="C:chromosome"/>
    <property type="evidence" value="ECO:0007669"/>
    <property type="project" value="UniProtKB-SubCell"/>
</dbReference>
<proteinExistence type="inferred from homology"/>
<dbReference type="GO" id="GO:0003684">
    <property type="term" value="F:damaged DNA binding"/>
    <property type="evidence" value="ECO:0007669"/>
    <property type="project" value="InterPro"/>
</dbReference>
<evidence type="ECO:0000313" key="19">
    <source>
        <dbReference type="Ensembl" id="ENSLLEP00000039766.1"/>
    </source>
</evidence>
<feature type="region of interest" description="Disordered" evidence="17">
    <location>
        <begin position="175"/>
        <end position="201"/>
    </location>
</feature>
<evidence type="ECO:0000256" key="1">
    <source>
        <dbReference type="ARBA" id="ARBA00004123"/>
    </source>
</evidence>
<dbReference type="PROSITE" id="PS50234">
    <property type="entry name" value="VWFA"/>
    <property type="match status" value="1"/>
</dbReference>
<evidence type="ECO:0000256" key="8">
    <source>
        <dbReference type="ARBA" id="ARBA00022806"/>
    </source>
</evidence>
<comment type="similarity">
    <text evidence="3">Belongs to the ku80 family.</text>
</comment>
<dbReference type="InterPro" id="IPR036494">
    <property type="entry name" value="Ku_C_sf"/>
</dbReference>
<dbReference type="SMART" id="SM00559">
    <property type="entry name" value="Ku78"/>
    <property type="match status" value="1"/>
</dbReference>
<evidence type="ECO:0000256" key="17">
    <source>
        <dbReference type="SAM" id="MobiDB-lite"/>
    </source>
</evidence>
<keyword evidence="13" id="KW-0234">DNA repair</keyword>
<dbReference type="InterPro" id="IPR005161">
    <property type="entry name" value="Ku_N"/>
</dbReference>
<name>A0A8C5QPK9_9ANUR</name>
<keyword evidence="14" id="KW-0539">Nucleus</keyword>
<dbReference type="SUPFAM" id="SSF53300">
    <property type="entry name" value="vWA-like"/>
    <property type="match status" value="1"/>
</dbReference>
<dbReference type="GO" id="GO:0005524">
    <property type="term" value="F:ATP binding"/>
    <property type="evidence" value="ECO:0007669"/>
    <property type="project" value="UniProtKB-KW"/>
</dbReference>
<dbReference type="GO" id="GO:0042162">
    <property type="term" value="F:telomeric DNA binding"/>
    <property type="evidence" value="ECO:0007669"/>
    <property type="project" value="InterPro"/>
</dbReference>
<dbReference type="GO" id="GO:0010212">
    <property type="term" value="P:response to ionizing radiation"/>
    <property type="evidence" value="ECO:0007669"/>
    <property type="project" value="Ensembl"/>
</dbReference>
<dbReference type="GeneTree" id="ENSGT00940000153239"/>
<dbReference type="Gene3D" id="1.10.1600.10">
    <property type="match status" value="1"/>
</dbReference>
<evidence type="ECO:0000256" key="10">
    <source>
        <dbReference type="ARBA" id="ARBA00022843"/>
    </source>
</evidence>
<dbReference type="Pfam" id="PF08785">
    <property type="entry name" value="Ku_PK_bind"/>
    <property type="match status" value="1"/>
</dbReference>
<evidence type="ECO:0000256" key="6">
    <source>
        <dbReference type="ARBA" id="ARBA00022763"/>
    </source>
</evidence>
<evidence type="ECO:0000256" key="15">
    <source>
        <dbReference type="ARBA" id="ARBA00071961"/>
    </source>
</evidence>
<evidence type="ECO:0000256" key="14">
    <source>
        <dbReference type="ARBA" id="ARBA00023242"/>
    </source>
</evidence>
<dbReference type="FunFam" id="3.40.50.410:FF:000055">
    <property type="entry name" value="X-ray repair cross-complementing protein 5"/>
    <property type="match status" value="1"/>
</dbReference>
<feature type="domain" description="VWFA" evidence="18">
    <location>
        <begin position="14"/>
        <end position="232"/>
    </location>
</feature>
<keyword evidence="10" id="KW-0832">Ubl conjugation</keyword>
<dbReference type="InterPro" id="IPR016194">
    <property type="entry name" value="SPOC-like_C_dom_sf"/>
</dbReference>
<dbReference type="GO" id="GO:0006303">
    <property type="term" value="P:double-strand break repair via nonhomologous end joining"/>
    <property type="evidence" value="ECO:0007669"/>
    <property type="project" value="InterPro"/>
</dbReference>
<dbReference type="InterPro" id="IPR024193">
    <property type="entry name" value="Ku80"/>
</dbReference>
<evidence type="ECO:0000313" key="20">
    <source>
        <dbReference type="Proteomes" id="UP000694569"/>
    </source>
</evidence>
<keyword evidence="7" id="KW-0378">Hydrolase</keyword>
<dbReference type="InterPro" id="IPR036465">
    <property type="entry name" value="vWFA_dom_sf"/>
</dbReference>
<keyword evidence="6" id="KW-0227">DNA damage</keyword>
<keyword evidence="4" id="KW-0158">Chromosome</keyword>
<dbReference type="Pfam" id="PF03731">
    <property type="entry name" value="Ku_N"/>
    <property type="match status" value="1"/>
</dbReference>
<evidence type="ECO:0000256" key="5">
    <source>
        <dbReference type="ARBA" id="ARBA00022741"/>
    </source>
</evidence>
<dbReference type="InterPro" id="IPR005160">
    <property type="entry name" value="Ku_C"/>
</dbReference>
<dbReference type="FunFam" id="2.40.290.10:FF:000005">
    <property type="entry name" value="X-ray repair cross-complementing protein 5"/>
    <property type="match status" value="1"/>
</dbReference>
<dbReference type="CDD" id="cd00873">
    <property type="entry name" value="KU80"/>
    <property type="match status" value="1"/>
</dbReference>
<keyword evidence="5" id="KW-0547">Nucleotide-binding</keyword>
<dbReference type="GO" id="GO:0003678">
    <property type="term" value="F:DNA helicase activity"/>
    <property type="evidence" value="ECO:0007669"/>
    <property type="project" value="InterPro"/>
</dbReference>
<dbReference type="GO" id="GO:0000723">
    <property type="term" value="P:telomere maintenance"/>
    <property type="evidence" value="ECO:0007669"/>
    <property type="project" value="InterPro"/>
</dbReference>
<dbReference type="InterPro" id="IPR014893">
    <property type="entry name" value="Ku_PK_bind"/>
</dbReference>
<protein>
    <recommendedName>
        <fullName evidence="15">X-ray repair cross-complementing protein 5</fullName>
    </recommendedName>
    <alternativeName>
        <fullName evidence="16">Ku80</fullName>
    </alternativeName>
</protein>
<keyword evidence="11" id="KW-0238">DNA-binding</keyword>
<evidence type="ECO:0000256" key="12">
    <source>
        <dbReference type="ARBA" id="ARBA00023172"/>
    </source>
</evidence>
<dbReference type="GO" id="GO:0042771">
    <property type="term" value="P:intrinsic apoptotic signaling pathway in response to DNA damage by p53 class mediator"/>
    <property type="evidence" value="ECO:0007669"/>
    <property type="project" value="Ensembl"/>
</dbReference>
<dbReference type="GO" id="GO:0003690">
    <property type="term" value="F:double-stranded DNA binding"/>
    <property type="evidence" value="ECO:0007669"/>
    <property type="project" value="TreeGrafter"/>
</dbReference>
<dbReference type="InterPro" id="IPR006164">
    <property type="entry name" value="DNA_bd_Ku70/Ku80"/>
</dbReference>
<dbReference type="PANTHER" id="PTHR12604:SF4">
    <property type="entry name" value="X-RAY REPAIR CROSS-COMPLEMENTING PROTEIN 5"/>
    <property type="match status" value="1"/>
</dbReference>
<dbReference type="Gene3D" id="2.40.290.10">
    <property type="match status" value="1"/>
</dbReference>
<dbReference type="OrthoDB" id="30826at2759"/>
<keyword evidence="8" id="KW-0347">Helicase</keyword>
<dbReference type="Gene3D" id="1.25.40.240">
    <property type="entry name" value="Ku, C-terminal domain"/>
    <property type="match status" value="1"/>
</dbReference>
<evidence type="ECO:0000256" key="13">
    <source>
        <dbReference type="ARBA" id="ARBA00023204"/>
    </source>
</evidence>
<keyword evidence="20" id="KW-1185">Reference proteome</keyword>
<accession>A0A8C5QPK9</accession>
<dbReference type="GO" id="GO:0043564">
    <property type="term" value="C:Ku70:Ku80 complex"/>
    <property type="evidence" value="ECO:0007669"/>
    <property type="project" value="InterPro"/>
</dbReference>
<evidence type="ECO:0000256" key="9">
    <source>
        <dbReference type="ARBA" id="ARBA00022840"/>
    </source>
</evidence>
<dbReference type="AlphaFoldDB" id="A0A8C5QPK9"/>
<dbReference type="Proteomes" id="UP000694569">
    <property type="component" value="Unplaced"/>
</dbReference>
<reference evidence="19" key="2">
    <citation type="submission" date="2025-09" db="UniProtKB">
        <authorList>
            <consortium name="Ensembl"/>
        </authorList>
    </citation>
    <scope>IDENTIFICATION</scope>
</reference>
<dbReference type="Pfam" id="PF02735">
    <property type="entry name" value="Ku"/>
    <property type="match status" value="1"/>
</dbReference>
<keyword evidence="9" id="KW-0067">ATP-binding</keyword>
<evidence type="ECO:0000256" key="4">
    <source>
        <dbReference type="ARBA" id="ARBA00022454"/>
    </source>
</evidence>
<evidence type="ECO:0000256" key="3">
    <source>
        <dbReference type="ARBA" id="ARBA00007726"/>
    </source>
</evidence>
<dbReference type="SUPFAM" id="SSF101420">
    <property type="entry name" value="C-terminal domain of Ku80"/>
    <property type="match status" value="1"/>
</dbReference>
<dbReference type="GO" id="GO:0005737">
    <property type="term" value="C:cytoplasm"/>
    <property type="evidence" value="ECO:0007669"/>
    <property type="project" value="UniProtKB-ARBA"/>
</dbReference>
<dbReference type="PANTHER" id="PTHR12604">
    <property type="entry name" value="KU AUTOANTIGEN DNA HELICASE"/>
    <property type="match status" value="1"/>
</dbReference>
<evidence type="ECO:0000256" key="16">
    <source>
        <dbReference type="ARBA" id="ARBA00078350"/>
    </source>
</evidence>
<dbReference type="GO" id="GO:0043066">
    <property type="term" value="P:negative regulation of apoptotic process"/>
    <property type="evidence" value="ECO:0007669"/>
    <property type="project" value="Ensembl"/>
</dbReference>
<dbReference type="Gene3D" id="3.40.50.410">
    <property type="entry name" value="von Willebrand factor, type A domain"/>
    <property type="match status" value="1"/>
</dbReference>
<evidence type="ECO:0000256" key="11">
    <source>
        <dbReference type="ARBA" id="ARBA00023125"/>
    </source>
</evidence>
<dbReference type="InterPro" id="IPR002035">
    <property type="entry name" value="VWF_A"/>
</dbReference>
<dbReference type="Pfam" id="PF03730">
    <property type="entry name" value="Ku_C"/>
    <property type="match status" value="1"/>
</dbReference>
<dbReference type="GO" id="GO:0016787">
    <property type="term" value="F:hydrolase activity"/>
    <property type="evidence" value="ECO:0007669"/>
    <property type="project" value="UniProtKB-KW"/>
</dbReference>
<dbReference type="PIRSF" id="PIRSF016570">
    <property type="entry name" value="Ku80"/>
    <property type="match status" value="1"/>
</dbReference>
<dbReference type="SUPFAM" id="SSF100939">
    <property type="entry name" value="SPOC domain-like"/>
    <property type="match status" value="1"/>
</dbReference>
<dbReference type="FunFam" id="1.10.1600.10:FF:000002">
    <property type="entry name" value="X-ray repair cross-complementing protein 5"/>
    <property type="match status" value="1"/>
</dbReference>
<keyword evidence="12" id="KW-0233">DNA recombination</keyword>